<dbReference type="InterPro" id="IPR036409">
    <property type="entry name" value="Aldolase_II/adducin_N_sf"/>
</dbReference>
<dbReference type="AlphaFoldDB" id="A0A848M8A6"/>
<evidence type="ECO:0000256" key="2">
    <source>
        <dbReference type="ARBA" id="ARBA00023239"/>
    </source>
</evidence>
<dbReference type="RefSeq" id="WP_169504525.1">
    <property type="nucleotide sequence ID" value="NZ_JABBPN010000005.1"/>
</dbReference>
<evidence type="ECO:0000256" key="1">
    <source>
        <dbReference type="ARBA" id="ARBA00022723"/>
    </source>
</evidence>
<dbReference type="PANTHER" id="PTHR22789:SF0">
    <property type="entry name" value="3-OXO-TETRONATE 4-PHOSPHATE DECARBOXYLASE-RELATED"/>
    <property type="match status" value="1"/>
</dbReference>
<evidence type="ECO:0000259" key="3">
    <source>
        <dbReference type="SMART" id="SM01007"/>
    </source>
</evidence>
<dbReference type="InterPro" id="IPR001303">
    <property type="entry name" value="Aldolase_II/adducin_N"/>
</dbReference>
<evidence type="ECO:0000313" key="4">
    <source>
        <dbReference type="EMBL" id="NMO95754.1"/>
    </source>
</evidence>
<sequence>MNFDFLHPADQILLMMERIYKYGMTTTSGGNLSILDDNGDIWITPAGIDKGALTRQDIVCVKPDGDVHGIHRPSSEFPFHKLVYQTRPDLKAVVHAHPPALVSFSMVRKVPEIRLLPNEGRICGTIGMAKYALPGSEQLGQNIADILKQGVNSVMLENHGVVAGGSSLFEAFKAFETLDFCARLEIKARQIGSPVLLSDPDYEIVQANQEQRYDVFQAGAYGSREKEIRRDMCLFIQRSYDQQLFTSTQGTFSHKLGEDSFVITPYNKDRKYLRPEDLVRVDDGQVESGYQPSRSHQLHRLIYKKHPHIQSIMIAHPPNIMAFAVTDAAFDSRTIPESYILLREMPKLPFGAVYHDMERVAEVFTPAAPIALVANNCVIATGASLLQAFDRLEVAEYSANAMIASASLGNIVHIDHNQIKEIDHAFKLDPI</sequence>
<dbReference type="SMART" id="SM01007">
    <property type="entry name" value="Aldolase_II"/>
    <property type="match status" value="2"/>
</dbReference>
<keyword evidence="2" id="KW-0456">Lyase</keyword>
<dbReference type="GO" id="GO:0019323">
    <property type="term" value="P:pentose catabolic process"/>
    <property type="evidence" value="ECO:0007669"/>
    <property type="project" value="TreeGrafter"/>
</dbReference>
<dbReference type="InterPro" id="IPR050197">
    <property type="entry name" value="Aldolase_class_II_sugar_metab"/>
</dbReference>
<dbReference type="Gene3D" id="3.40.225.10">
    <property type="entry name" value="Class II aldolase/adducin N-terminal domain"/>
    <property type="match status" value="2"/>
</dbReference>
<dbReference type="Pfam" id="PF00596">
    <property type="entry name" value="Aldolase_II"/>
    <property type="match status" value="2"/>
</dbReference>
<dbReference type="PANTHER" id="PTHR22789">
    <property type="entry name" value="FUCULOSE PHOSPHATE ALDOLASE"/>
    <property type="match status" value="1"/>
</dbReference>
<reference evidence="4 5" key="1">
    <citation type="submission" date="2020-04" db="EMBL/GenBank/DDBJ databases">
        <title>Paenibacillus algicola sp. nov., a novel marine bacterium producing alginate lyase.</title>
        <authorList>
            <person name="Huang H."/>
        </authorList>
    </citation>
    <scope>NUCLEOTIDE SEQUENCE [LARGE SCALE GENOMIC DNA]</scope>
    <source>
        <strain evidence="4 5">L7-75</strain>
    </source>
</reference>
<dbReference type="Proteomes" id="UP000565468">
    <property type="component" value="Unassembled WGS sequence"/>
</dbReference>
<proteinExistence type="predicted"/>
<keyword evidence="1" id="KW-0479">Metal-binding</keyword>
<name>A0A848M8A6_PAELE</name>
<gene>
    <name evidence="4" type="ORF">HII30_08200</name>
</gene>
<dbReference type="GO" id="GO:0005829">
    <property type="term" value="C:cytosol"/>
    <property type="evidence" value="ECO:0007669"/>
    <property type="project" value="TreeGrafter"/>
</dbReference>
<keyword evidence="5" id="KW-1185">Reference proteome</keyword>
<accession>A0A848M8A6</accession>
<protein>
    <submittedName>
        <fullName evidence="4">Class II aldolase/adducin family protein</fullName>
    </submittedName>
</protein>
<dbReference type="EMBL" id="JABBPN010000005">
    <property type="protein sequence ID" value="NMO95754.1"/>
    <property type="molecule type" value="Genomic_DNA"/>
</dbReference>
<comment type="caution">
    <text evidence="4">The sequence shown here is derived from an EMBL/GenBank/DDBJ whole genome shotgun (WGS) entry which is preliminary data.</text>
</comment>
<dbReference type="SUPFAM" id="SSF53639">
    <property type="entry name" value="AraD/HMP-PK domain-like"/>
    <property type="match status" value="2"/>
</dbReference>
<feature type="domain" description="Class II aldolase/adducin N-terminal" evidence="3">
    <location>
        <begin position="10"/>
        <end position="186"/>
    </location>
</feature>
<organism evidence="4 5">
    <name type="scientific">Paenibacillus lemnae</name>
    <dbReference type="NCBI Taxonomy" id="1330551"/>
    <lineage>
        <taxon>Bacteria</taxon>
        <taxon>Bacillati</taxon>
        <taxon>Bacillota</taxon>
        <taxon>Bacilli</taxon>
        <taxon>Bacillales</taxon>
        <taxon>Paenibacillaceae</taxon>
        <taxon>Paenibacillus</taxon>
    </lineage>
</organism>
<feature type="domain" description="Class II aldolase/adducin N-terminal" evidence="3">
    <location>
        <begin position="230"/>
        <end position="403"/>
    </location>
</feature>
<evidence type="ECO:0000313" key="5">
    <source>
        <dbReference type="Proteomes" id="UP000565468"/>
    </source>
</evidence>
<dbReference type="GO" id="GO:0046872">
    <property type="term" value="F:metal ion binding"/>
    <property type="evidence" value="ECO:0007669"/>
    <property type="project" value="UniProtKB-KW"/>
</dbReference>
<dbReference type="GO" id="GO:0016832">
    <property type="term" value="F:aldehyde-lyase activity"/>
    <property type="evidence" value="ECO:0007669"/>
    <property type="project" value="TreeGrafter"/>
</dbReference>